<gene>
    <name evidence="2" type="ORF">GCM10023322_32060</name>
</gene>
<sequence length="112" mass="12006">MAALALLVGVRAACRATGRSQAGHSDAAVCARPPHCGSRTSRGGPSRGGPSRGLCLSRSDGGSVWREHDQVRERRSHAVHLKMGSAKRRVRRDGPMWRGMAGRVGNPPARFR</sequence>
<protein>
    <recommendedName>
        <fullName evidence="4">Secreted protein</fullName>
    </recommendedName>
</protein>
<dbReference type="EMBL" id="BAABJQ010000008">
    <property type="protein sequence ID" value="GAA5186242.1"/>
    <property type="molecule type" value="Genomic_DNA"/>
</dbReference>
<proteinExistence type="predicted"/>
<evidence type="ECO:0000313" key="3">
    <source>
        <dbReference type="Proteomes" id="UP001501570"/>
    </source>
</evidence>
<evidence type="ECO:0000313" key="2">
    <source>
        <dbReference type="EMBL" id="GAA5186242.1"/>
    </source>
</evidence>
<evidence type="ECO:0000256" key="1">
    <source>
        <dbReference type="SAM" id="MobiDB-lite"/>
    </source>
</evidence>
<feature type="compositionally biased region" description="Basic residues" evidence="1">
    <location>
        <begin position="74"/>
        <end position="91"/>
    </location>
</feature>
<evidence type="ECO:0008006" key="4">
    <source>
        <dbReference type="Google" id="ProtNLM"/>
    </source>
</evidence>
<reference evidence="3" key="1">
    <citation type="journal article" date="2019" name="Int. J. Syst. Evol. Microbiol.">
        <title>The Global Catalogue of Microorganisms (GCM) 10K type strain sequencing project: providing services to taxonomists for standard genome sequencing and annotation.</title>
        <authorList>
            <consortium name="The Broad Institute Genomics Platform"/>
            <consortium name="The Broad Institute Genome Sequencing Center for Infectious Disease"/>
            <person name="Wu L."/>
            <person name="Ma J."/>
        </authorList>
    </citation>
    <scope>NUCLEOTIDE SEQUENCE [LARGE SCALE GENOMIC DNA]</scope>
    <source>
        <strain evidence="3">JCM 18304</strain>
    </source>
</reference>
<feature type="region of interest" description="Disordered" evidence="1">
    <location>
        <begin position="17"/>
        <end position="112"/>
    </location>
</feature>
<name>A0ABP9RSD4_9ACTN</name>
<dbReference type="Proteomes" id="UP001501570">
    <property type="component" value="Unassembled WGS sequence"/>
</dbReference>
<accession>A0ABP9RSD4</accession>
<comment type="caution">
    <text evidence="2">The sequence shown here is derived from an EMBL/GenBank/DDBJ whole genome shotgun (WGS) entry which is preliminary data.</text>
</comment>
<keyword evidence="3" id="KW-1185">Reference proteome</keyword>
<organism evidence="2 3">
    <name type="scientific">Rugosimonospora acidiphila</name>
    <dbReference type="NCBI Taxonomy" id="556531"/>
    <lineage>
        <taxon>Bacteria</taxon>
        <taxon>Bacillati</taxon>
        <taxon>Actinomycetota</taxon>
        <taxon>Actinomycetes</taxon>
        <taxon>Micromonosporales</taxon>
        <taxon>Micromonosporaceae</taxon>
        <taxon>Rugosimonospora</taxon>
    </lineage>
</organism>